<dbReference type="AlphaFoldDB" id="K9US32"/>
<dbReference type="HOGENOM" id="CLU_1560203_0_0_3"/>
<protein>
    <submittedName>
        <fullName evidence="1">Putative restriction endonuclease</fullName>
    </submittedName>
</protein>
<keyword evidence="1" id="KW-0614">Plasmid</keyword>
<name>K9US32_CHAP6</name>
<evidence type="ECO:0000313" key="2">
    <source>
        <dbReference type="Proteomes" id="UP000010366"/>
    </source>
</evidence>
<dbReference type="GO" id="GO:0004519">
    <property type="term" value="F:endonuclease activity"/>
    <property type="evidence" value="ECO:0007669"/>
    <property type="project" value="UniProtKB-KW"/>
</dbReference>
<dbReference type="RefSeq" id="WP_015328964.1">
    <property type="nucleotide sequence ID" value="NC_020053.1"/>
</dbReference>
<geneLocation type="plasmid" evidence="1 2">
    <name>pCHA6605.01</name>
</geneLocation>
<keyword evidence="1" id="KW-0255">Endonuclease</keyword>
<keyword evidence="1" id="KW-0540">Nuclease</keyword>
<keyword evidence="1" id="KW-0378">Hydrolase</keyword>
<dbReference type="KEGG" id="cmp:Cha6605_6253"/>
<dbReference type="CDD" id="cd00085">
    <property type="entry name" value="HNHc"/>
    <property type="match status" value="1"/>
</dbReference>
<evidence type="ECO:0000313" key="1">
    <source>
        <dbReference type="EMBL" id="AFY97079.1"/>
    </source>
</evidence>
<dbReference type="EMBL" id="CP003601">
    <property type="protein sequence ID" value="AFY97079.1"/>
    <property type="molecule type" value="Genomic_DNA"/>
</dbReference>
<gene>
    <name evidence="1" type="ORF">Cha6605_6253</name>
</gene>
<reference evidence="1 2" key="1">
    <citation type="submission" date="2012-05" db="EMBL/GenBank/DDBJ databases">
        <title>Noncontiguous Finished plasmid 1 of genome of Chamaesiphon sp. PCC 6605.</title>
        <authorList>
            <consortium name="US DOE Joint Genome Institute"/>
            <person name="Gugger M."/>
            <person name="Coursin T."/>
            <person name="Rippka R."/>
            <person name="Tandeau De Marsac N."/>
            <person name="Huntemann M."/>
            <person name="Wei C.-L."/>
            <person name="Han J."/>
            <person name="Detter J.C."/>
            <person name="Han C."/>
            <person name="Tapia R."/>
            <person name="Chen A."/>
            <person name="Kyrpides N."/>
            <person name="Mavromatis K."/>
            <person name="Markowitz V."/>
            <person name="Szeto E."/>
            <person name="Ivanova N."/>
            <person name="Pagani I."/>
            <person name="Pati A."/>
            <person name="Goodwin L."/>
            <person name="Nordberg H.P."/>
            <person name="Cantor M.N."/>
            <person name="Hua S.X."/>
            <person name="Woyke T."/>
            <person name="Kerfeld C.A."/>
        </authorList>
    </citation>
    <scope>NUCLEOTIDE SEQUENCE [LARGE SCALE GENOMIC DNA]</scope>
    <source>
        <strain evidence="2">ATCC 27169 / PCC 6605</strain>
        <plasmid evidence="2">Plasmid pCHA6605.01</plasmid>
    </source>
</reference>
<dbReference type="eggNOG" id="COG1403">
    <property type="taxonomic scope" value="Bacteria"/>
</dbReference>
<dbReference type="Proteomes" id="UP000010366">
    <property type="component" value="Plasmid pCHA6605.01"/>
</dbReference>
<sequence>MALTLEYPDNWADIATTVKQAAGYRCNRCGLKCLPPNNSYRHLDLSLRRKLSAQVHHLDGNPAQNDRSNLVCLCSGCHLRMHRHRPQPTPGQLSLKLKLTKVRRSRQNKQNWQLTLADLIDRLPRLSTELHRQMELDLSIKKALCTTEAHREIADNSEIG</sequence>
<accession>K9US32</accession>
<proteinExistence type="predicted"/>
<keyword evidence="2" id="KW-1185">Reference proteome</keyword>
<dbReference type="InterPro" id="IPR003615">
    <property type="entry name" value="HNH_nuc"/>
</dbReference>
<organism evidence="1 2">
    <name type="scientific">Chamaesiphon minutus (strain ATCC 27169 / PCC 6605)</name>
    <dbReference type="NCBI Taxonomy" id="1173020"/>
    <lineage>
        <taxon>Bacteria</taxon>
        <taxon>Bacillati</taxon>
        <taxon>Cyanobacteriota</taxon>
        <taxon>Cyanophyceae</taxon>
        <taxon>Gomontiellales</taxon>
        <taxon>Chamaesiphonaceae</taxon>
        <taxon>Chamaesiphon</taxon>
    </lineage>
</organism>